<keyword evidence="3" id="KW-1185">Reference proteome</keyword>
<sequence length="99" mass="11211">MASTLVFLPSSKTTTSSSRRLSIPGFHPSRLHSLRRRVAVFIEASIAPKPWPTVITFEPFVETKLNVGSSRKLAAWTSIRHERWEGELVVEGEIPLWLQ</sequence>
<accession>A0AAV8R2H2</accession>
<name>A0AAV8R2H2_ENSVE</name>
<dbReference type="AlphaFoldDB" id="A0AAV8R2H2"/>
<reference evidence="2 3" key="1">
    <citation type="submission" date="2022-12" db="EMBL/GenBank/DDBJ databases">
        <title>Chromosome-scale assembly of the Ensete ventricosum genome.</title>
        <authorList>
            <person name="Dussert Y."/>
            <person name="Stocks J."/>
            <person name="Wendawek A."/>
            <person name="Woldeyes F."/>
            <person name="Nichols R.A."/>
            <person name="Borrell J.S."/>
        </authorList>
    </citation>
    <scope>NUCLEOTIDE SEQUENCE [LARGE SCALE GENOMIC DNA]</scope>
    <source>
        <strain evidence="3">cv. Maze</strain>
        <tissue evidence="2">Seeds</tissue>
    </source>
</reference>
<feature type="region of interest" description="Disordered" evidence="1">
    <location>
        <begin position="1"/>
        <end position="20"/>
    </location>
</feature>
<comment type="caution">
    <text evidence="2">The sequence shown here is derived from an EMBL/GenBank/DDBJ whole genome shotgun (WGS) entry which is preliminary data.</text>
</comment>
<evidence type="ECO:0000313" key="3">
    <source>
        <dbReference type="Proteomes" id="UP001222027"/>
    </source>
</evidence>
<gene>
    <name evidence="2" type="ORF">OPV22_014080</name>
</gene>
<evidence type="ECO:0000313" key="2">
    <source>
        <dbReference type="EMBL" id="KAJ8492359.1"/>
    </source>
</evidence>
<dbReference type="Proteomes" id="UP001222027">
    <property type="component" value="Unassembled WGS sequence"/>
</dbReference>
<proteinExistence type="predicted"/>
<protein>
    <submittedName>
        <fullName evidence="2">Uncharacterized protein</fullName>
    </submittedName>
</protein>
<dbReference type="EMBL" id="JAQQAF010000004">
    <property type="protein sequence ID" value="KAJ8492359.1"/>
    <property type="molecule type" value="Genomic_DNA"/>
</dbReference>
<evidence type="ECO:0000256" key="1">
    <source>
        <dbReference type="SAM" id="MobiDB-lite"/>
    </source>
</evidence>
<organism evidence="2 3">
    <name type="scientific">Ensete ventricosum</name>
    <name type="common">Abyssinian banana</name>
    <name type="synonym">Musa ensete</name>
    <dbReference type="NCBI Taxonomy" id="4639"/>
    <lineage>
        <taxon>Eukaryota</taxon>
        <taxon>Viridiplantae</taxon>
        <taxon>Streptophyta</taxon>
        <taxon>Embryophyta</taxon>
        <taxon>Tracheophyta</taxon>
        <taxon>Spermatophyta</taxon>
        <taxon>Magnoliopsida</taxon>
        <taxon>Liliopsida</taxon>
        <taxon>Zingiberales</taxon>
        <taxon>Musaceae</taxon>
        <taxon>Ensete</taxon>
    </lineage>
</organism>